<feature type="chain" id="PRO_5043131731" evidence="1">
    <location>
        <begin position="28"/>
        <end position="147"/>
    </location>
</feature>
<gene>
    <name evidence="2" type="ORF">HNAJ_LOCUS4556</name>
</gene>
<reference evidence="4" key="1">
    <citation type="submission" date="2017-02" db="UniProtKB">
        <authorList>
            <consortium name="WormBaseParasite"/>
        </authorList>
    </citation>
    <scope>IDENTIFICATION</scope>
</reference>
<keyword evidence="1" id="KW-0732">Signal</keyword>
<evidence type="ECO:0000313" key="3">
    <source>
        <dbReference type="Proteomes" id="UP000278807"/>
    </source>
</evidence>
<dbReference type="STRING" id="102285.A0A0R3TBW9"/>
<evidence type="ECO:0000313" key="2">
    <source>
        <dbReference type="EMBL" id="VDO00416.1"/>
    </source>
</evidence>
<protein>
    <submittedName>
        <fullName evidence="4">GB1/RHD3-type G domain-containing protein</fullName>
    </submittedName>
</protein>
<reference evidence="2 3" key="2">
    <citation type="submission" date="2018-11" db="EMBL/GenBank/DDBJ databases">
        <authorList>
            <consortium name="Pathogen Informatics"/>
        </authorList>
    </citation>
    <scope>NUCLEOTIDE SEQUENCE [LARGE SCALE GENOMIC DNA]</scope>
</reference>
<organism evidence="4">
    <name type="scientific">Rodentolepis nana</name>
    <name type="common">Dwarf tapeworm</name>
    <name type="synonym">Hymenolepis nana</name>
    <dbReference type="NCBI Taxonomy" id="102285"/>
    <lineage>
        <taxon>Eukaryota</taxon>
        <taxon>Metazoa</taxon>
        <taxon>Spiralia</taxon>
        <taxon>Lophotrochozoa</taxon>
        <taxon>Platyhelminthes</taxon>
        <taxon>Cestoda</taxon>
        <taxon>Eucestoda</taxon>
        <taxon>Cyclophyllidea</taxon>
        <taxon>Hymenolepididae</taxon>
        <taxon>Rodentolepis</taxon>
    </lineage>
</organism>
<dbReference type="OrthoDB" id="10069837at2759"/>
<sequence>MSCCESENLLLFLLASLELIIPRGSLTGRIPYCLANSLEIHWILVSSFLRFLSARRSYTHESDTLLNVFLAIAVDNLANAQELTAVEEAEKKIAEQFPFKHVLNFLSLHSTAPTPSETDWQGTTKTVSSACLRWKFLRVIWTGVSLL</sequence>
<evidence type="ECO:0000256" key="1">
    <source>
        <dbReference type="SAM" id="SignalP"/>
    </source>
</evidence>
<name>A0A0R3TBW9_RODNA</name>
<dbReference type="Proteomes" id="UP000278807">
    <property type="component" value="Unassembled WGS sequence"/>
</dbReference>
<feature type="signal peptide" evidence="1">
    <location>
        <begin position="1"/>
        <end position="27"/>
    </location>
</feature>
<dbReference type="EMBL" id="UZAE01003303">
    <property type="protein sequence ID" value="VDO00416.1"/>
    <property type="molecule type" value="Genomic_DNA"/>
</dbReference>
<accession>A0A0R3TBW9</accession>
<dbReference type="WBParaSite" id="HNAJ_0000455801-mRNA-1">
    <property type="protein sequence ID" value="HNAJ_0000455801-mRNA-1"/>
    <property type="gene ID" value="HNAJ_0000455801"/>
</dbReference>
<proteinExistence type="predicted"/>
<dbReference type="AlphaFoldDB" id="A0A0R3TBW9"/>
<keyword evidence="3" id="KW-1185">Reference proteome</keyword>
<evidence type="ECO:0000313" key="4">
    <source>
        <dbReference type="WBParaSite" id="HNAJ_0000455801-mRNA-1"/>
    </source>
</evidence>